<feature type="compositionally biased region" description="Pro residues" evidence="6">
    <location>
        <begin position="351"/>
        <end position="360"/>
    </location>
</feature>
<dbReference type="Pfam" id="PF08281">
    <property type="entry name" value="Sigma70_r4_2"/>
    <property type="match status" value="1"/>
</dbReference>
<dbReference type="RefSeq" id="WP_201858760.1">
    <property type="nucleotide sequence ID" value="NZ_JAERRG010000089.1"/>
</dbReference>
<name>A0ABS1Q9G5_9ACTN</name>
<dbReference type="Gene3D" id="3.10.450.50">
    <property type="match status" value="1"/>
</dbReference>
<protein>
    <submittedName>
        <fullName evidence="10">RNA polymerase sigma factor SigJ</fullName>
    </submittedName>
</protein>
<evidence type="ECO:0000259" key="8">
    <source>
        <dbReference type="Pfam" id="PF08281"/>
    </source>
</evidence>
<evidence type="ECO:0000313" key="11">
    <source>
        <dbReference type="Proteomes" id="UP000621510"/>
    </source>
</evidence>
<evidence type="ECO:0000256" key="4">
    <source>
        <dbReference type="ARBA" id="ARBA00023082"/>
    </source>
</evidence>
<comment type="caution">
    <text evidence="10">The sequence shown here is derived from an EMBL/GenBank/DDBJ whole genome shotgun (WGS) entry which is preliminary data.</text>
</comment>
<keyword evidence="3" id="KW-0805">Transcription regulation</keyword>
<evidence type="ECO:0000256" key="3">
    <source>
        <dbReference type="ARBA" id="ARBA00023015"/>
    </source>
</evidence>
<dbReference type="InterPro" id="IPR037401">
    <property type="entry name" value="SnoaL-like"/>
</dbReference>
<evidence type="ECO:0000259" key="7">
    <source>
        <dbReference type="Pfam" id="PF04542"/>
    </source>
</evidence>
<feature type="region of interest" description="Disordered" evidence="6">
    <location>
        <begin position="1"/>
        <end position="34"/>
    </location>
</feature>
<feature type="compositionally biased region" description="Basic and acidic residues" evidence="6">
    <location>
        <begin position="330"/>
        <end position="339"/>
    </location>
</feature>
<evidence type="ECO:0000256" key="2">
    <source>
        <dbReference type="ARBA" id="ARBA00011344"/>
    </source>
</evidence>
<dbReference type="Pfam" id="PF12680">
    <property type="entry name" value="SnoaL_2"/>
    <property type="match status" value="1"/>
</dbReference>
<dbReference type="InterPro" id="IPR007627">
    <property type="entry name" value="RNA_pol_sigma70_r2"/>
</dbReference>
<evidence type="ECO:0000313" key="10">
    <source>
        <dbReference type="EMBL" id="MBL1121020.1"/>
    </source>
</evidence>
<dbReference type="InterPro" id="IPR032710">
    <property type="entry name" value="NTF2-like_dom_sf"/>
</dbReference>
<gene>
    <name evidence="10" type="primary">sigJ</name>
    <name evidence="10" type="ORF">JK364_53670</name>
</gene>
<evidence type="ECO:0000259" key="9">
    <source>
        <dbReference type="Pfam" id="PF12680"/>
    </source>
</evidence>
<comment type="subunit">
    <text evidence="2">Interacts transiently with the RNA polymerase catalytic core formed by RpoA, RpoB, RpoC and RpoZ (2 alpha, 1 beta, 1 beta' and 1 omega subunit) to form the RNA polymerase holoenzyme that can initiate transcription.</text>
</comment>
<feature type="domain" description="SnoaL-like" evidence="9">
    <location>
        <begin position="218"/>
        <end position="298"/>
    </location>
</feature>
<dbReference type="InterPro" id="IPR013249">
    <property type="entry name" value="RNA_pol_sigma70_r4_t2"/>
</dbReference>
<feature type="domain" description="RNA polymerase sigma factor 70 region 4 type 2" evidence="8">
    <location>
        <begin position="148"/>
        <end position="198"/>
    </location>
</feature>
<dbReference type="NCBIfam" id="TIGR02937">
    <property type="entry name" value="sigma70-ECF"/>
    <property type="match status" value="1"/>
</dbReference>
<dbReference type="InterPro" id="IPR036388">
    <property type="entry name" value="WH-like_DNA-bd_sf"/>
</dbReference>
<dbReference type="Gene3D" id="1.10.10.10">
    <property type="entry name" value="Winged helix-like DNA-binding domain superfamily/Winged helix DNA-binding domain"/>
    <property type="match status" value="1"/>
</dbReference>
<dbReference type="CDD" id="cd06171">
    <property type="entry name" value="Sigma70_r4"/>
    <property type="match status" value="1"/>
</dbReference>
<organism evidence="10 11">
    <name type="scientific">Streptomyces endocoffeicus</name>
    <dbReference type="NCBI Taxonomy" id="2898945"/>
    <lineage>
        <taxon>Bacteria</taxon>
        <taxon>Bacillati</taxon>
        <taxon>Actinomycetota</taxon>
        <taxon>Actinomycetes</taxon>
        <taxon>Kitasatosporales</taxon>
        <taxon>Streptomycetaceae</taxon>
        <taxon>Streptomyces</taxon>
    </lineage>
</organism>
<evidence type="ECO:0000256" key="1">
    <source>
        <dbReference type="ARBA" id="ARBA00010641"/>
    </source>
</evidence>
<dbReference type="Proteomes" id="UP000621510">
    <property type="component" value="Unassembled WGS sequence"/>
</dbReference>
<dbReference type="NCBIfam" id="NF007214">
    <property type="entry name" value="PRK09636.1"/>
    <property type="match status" value="1"/>
</dbReference>
<dbReference type="PANTHER" id="PTHR30173">
    <property type="entry name" value="SIGMA 19 FACTOR"/>
    <property type="match status" value="1"/>
</dbReference>
<dbReference type="Gene3D" id="1.10.1740.10">
    <property type="match status" value="1"/>
</dbReference>
<evidence type="ECO:0000256" key="6">
    <source>
        <dbReference type="SAM" id="MobiDB-lite"/>
    </source>
</evidence>
<keyword evidence="11" id="KW-1185">Reference proteome</keyword>
<comment type="similarity">
    <text evidence="1">Belongs to the sigma-70 factor family. ECF subfamily.</text>
</comment>
<dbReference type="SUPFAM" id="SSF54427">
    <property type="entry name" value="NTF2-like"/>
    <property type="match status" value="1"/>
</dbReference>
<accession>A0ABS1Q9G5</accession>
<proteinExistence type="inferred from homology"/>
<dbReference type="InterPro" id="IPR014284">
    <property type="entry name" value="RNA_pol_sigma-70_dom"/>
</dbReference>
<keyword evidence="4" id="KW-0731">Sigma factor</keyword>
<keyword evidence="5" id="KW-0804">Transcription</keyword>
<dbReference type="SUPFAM" id="SSF88659">
    <property type="entry name" value="Sigma3 and sigma4 domains of RNA polymerase sigma factors"/>
    <property type="match status" value="1"/>
</dbReference>
<dbReference type="Pfam" id="PF04542">
    <property type="entry name" value="Sigma70_r2"/>
    <property type="match status" value="1"/>
</dbReference>
<dbReference type="SUPFAM" id="SSF88946">
    <property type="entry name" value="Sigma2 domain of RNA polymerase sigma factors"/>
    <property type="match status" value="1"/>
</dbReference>
<dbReference type="EMBL" id="JAERRG010000089">
    <property type="protein sequence ID" value="MBL1121020.1"/>
    <property type="molecule type" value="Genomic_DNA"/>
</dbReference>
<dbReference type="PANTHER" id="PTHR30173:SF36">
    <property type="entry name" value="ECF RNA POLYMERASE SIGMA FACTOR SIGJ"/>
    <property type="match status" value="1"/>
</dbReference>
<dbReference type="InterPro" id="IPR013324">
    <property type="entry name" value="RNA_pol_sigma_r3/r4-like"/>
</dbReference>
<dbReference type="InterPro" id="IPR013325">
    <property type="entry name" value="RNA_pol_sigma_r2"/>
</dbReference>
<sequence>MAAIPDDSPATGGAGPAQDAPRGPGLGNRQDGPAHTATRLFIDHRELLFSIVYNMLGSVADTEDVLQETWLSWSGKNRRAPLAEIGNPRAYLVRIAVNHALARQAAIASRRESYVGPWLPEPLVTDATTGLAPDTADHTVRTDSVSMAMLVVLETLTPLERTVFILHEVFAYPHTEIAGMLDRSPASVRQLAHRARAHVHARRPRYRAHPRVRREATERFVAAALGGDIHALMEILAPDVTVWIDGGGARQTAGLRPVHGREKAARMLAGYATRRVEDMDIRYRRVNGDDAAVLFTGDSPYAVMVMDLTADGDQVSGVYIVTNPAKLTHVRPDDERNAPDEDTASGRPEVSQPPVPGERA</sequence>
<feature type="domain" description="RNA polymerase sigma-70 region 2" evidence="7">
    <location>
        <begin position="41"/>
        <end position="101"/>
    </location>
</feature>
<evidence type="ECO:0000256" key="5">
    <source>
        <dbReference type="ARBA" id="ARBA00023163"/>
    </source>
</evidence>
<reference evidence="10 11" key="1">
    <citation type="submission" date="2021-01" db="EMBL/GenBank/DDBJ databases">
        <title>WGS of actinomycetes isolated from Thailand.</title>
        <authorList>
            <person name="Thawai C."/>
        </authorList>
    </citation>
    <scope>NUCLEOTIDE SEQUENCE [LARGE SCALE GENOMIC DNA]</scope>
    <source>
        <strain evidence="10 11">CA3R110</strain>
    </source>
</reference>
<feature type="region of interest" description="Disordered" evidence="6">
    <location>
        <begin position="330"/>
        <end position="360"/>
    </location>
</feature>
<dbReference type="InterPro" id="IPR052704">
    <property type="entry name" value="ECF_Sigma-70_Domain"/>
</dbReference>